<sequence length="474" mass="53974">VAYVKQRNQHHQTAVTWRSILIGLLLIPPNVFWVIEVECIWHSGHPTTISLFWNVVLNLFGLILINLLLKRFAPKAALTQAEMITIYAMLSIASGLAGHDTLALTIPAIPHAFWFATPENDWASLFHSHIPRHLVVADKEIIRGFYEGDANFYTSKILNAWVGPTLWWTVFILALGMIMICMNVIVRKQWTEHEKLAYPIIQLPLAITDRGGASGFFQNRVLWYGFMIAAVLDIWHGLAYFYPSLPDFSVRHNARNWGRFFTEKPWNAVGGITVPLYPFVIGLGFLLPLDLSFSIWFFYIVEKLQRVFASAVSMPAPYFDEQSIGAWMAIFIATLVVTRRHLRNVANIVLGRSSAIDDSTEPIRYRTAILLIILASTFIIWFCLKAGMTLLIILPYFAFFFALSLAITRVRAEIGPPAHEMAGWVNGQRFLINLLGTRAVGPKNLTVFTLFWFFSGRGYREHIMPHQLESFKMA</sequence>
<feature type="transmembrane region" description="Helical" evidence="1">
    <location>
        <begin position="47"/>
        <end position="69"/>
    </location>
</feature>
<feature type="transmembrane region" description="Helical" evidence="1">
    <location>
        <begin position="276"/>
        <end position="301"/>
    </location>
</feature>
<name>A0A382CXG4_9ZZZZ</name>
<dbReference type="AlphaFoldDB" id="A0A382CXG4"/>
<feature type="transmembrane region" description="Helical" evidence="1">
    <location>
        <begin position="362"/>
        <end position="384"/>
    </location>
</feature>
<gene>
    <name evidence="3" type="ORF">METZ01_LOCUS182881</name>
</gene>
<feature type="transmembrane region" description="Helical" evidence="1">
    <location>
        <begin position="221"/>
        <end position="242"/>
    </location>
</feature>
<dbReference type="EMBL" id="UINC01036290">
    <property type="protein sequence ID" value="SVB30027.1"/>
    <property type="molecule type" value="Genomic_DNA"/>
</dbReference>
<protein>
    <recommendedName>
        <fullName evidence="2">DUF6785 domain-containing protein</fullName>
    </recommendedName>
</protein>
<accession>A0A382CXG4</accession>
<dbReference type="Pfam" id="PF20581">
    <property type="entry name" value="DUF6785"/>
    <property type="match status" value="1"/>
</dbReference>
<dbReference type="InterPro" id="IPR046712">
    <property type="entry name" value="DUF6785"/>
</dbReference>
<organism evidence="3">
    <name type="scientific">marine metagenome</name>
    <dbReference type="NCBI Taxonomy" id="408172"/>
    <lineage>
        <taxon>unclassified sequences</taxon>
        <taxon>metagenomes</taxon>
        <taxon>ecological metagenomes</taxon>
    </lineage>
</organism>
<feature type="transmembrane region" description="Helical" evidence="1">
    <location>
        <begin position="391"/>
        <end position="410"/>
    </location>
</feature>
<feature type="non-terminal residue" evidence="3">
    <location>
        <position position="1"/>
    </location>
</feature>
<feature type="transmembrane region" description="Helical" evidence="1">
    <location>
        <begin position="15"/>
        <end position="35"/>
    </location>
</feature>
<reference evidence="3" key="1">
    <citation type="submission" date="2018-05" db="EMBL/GenBank/DDBJ databases">
        <authorList>
            <person name="Lanie J.A."/>
            <person name="Ng W.-L."/>
            <person name="Kazmierczak K.M."/>
            <person name="Andrzejewski T.M."/>
            <person name="Davidsen T.M."/>
            <person name="Wayne K.J."/>
            <person name="Tettelin H."/>
            <person name="Glass J.I."/>
            <person name="Rusch D."/>
            <person name="Podicherti R."/>
            <person name="Tsui H.-C.T."/>
            <person name="Winkler M.E."/>
        </authorList>
    </citation>
    <scope>NUCLEOTIDE SEQUENCE</scope>
</reference>
<keyword evidence="1" id="KW-0472">Membrane</keyword>
<keyword evidence="1" id="KW-0812">Transmembrane</keyword>
<feature type="transmembrane region" description="Helical" evidence="1">
    <location>
        <begin position="81"/>
        <end position="98"/>
    </location>
</feature>
<feature type="non-terminal residue" evidence="3">
    <location>
        <position position="474"/>
    </location>
</feature>
<evidence type="ECO:0000259" key="2">
    <source>
        <dbReference type="Pfam" id="PF20581"/>
    </source>
</evidence>
<proteinExistence type="predicted"/>
<evidence type="ECO:0000256" key="1">
    <source>
        <dbReference type="SAM" id="Phobius"/>
    </source>
</evidence>
<feature type="transmembrane region" description="Helical" evidence="1">
    <location>
        <begin position="166"/>
        <end position="186"/>
    </location>
</feature>
<keyword evidence="1" id="KW-1133">Transmembrane helix</keyword>
<evidence type="ECO:0000313" key="3">
    <source>
        <dbReference type="EMBL" id="SVB30027.1"/>
    </source>
</evidence>
<feature type="domain" description="DUF6785" evidence="2">
    <location>
        <begin position="16"/>
        <end position="474"/>
    </location>
</feature>